<protein>
    <submittedName>
        <fullName evidence="1">DUF1963 domain-containing protein</fullName>
    </submittedName>
</protein>
<dbReference type="AlphaFoldDB" id="A0A8J6UBK1"/>
<organism evidence="1 2">
    <name type="scientific">Aestuariibaculum marinum</name>
    <dbReference type="NCBI Taxonomy" id="2683592"/>
    <lineage>
        <taxon>Bacteria</taxon>
        <taxon>Pseudomonadati</taxon>
        <taxon>Bacteroidota</taxon>
        <taxon>Flavobacteriia</taxon>
        <taxon>Flavobacteriales</taxon>
        <taxon>Flavobacteriaceae</taxon>
    </lineage>
</organism>
<dbReference type="Pfam" id="PF09234">
    <property type="entry name" value="DUF1963"/>
    <property type="match status" value="1"/>
</dbReference>
<accession>A0A8J6UBK1</accession>
<dbReference type="InterPro" id="IPR035948">
    <property type="entry name" value="YwqG-like_sf"/>
</dbReference>
<dbReference type="EMBL" id="JACVXD010000004">
    <property type="protein sequence ID" value="MBD0824263.1"/>
    <property type="molecule type" value="Genomic_DNA"/>
</dbReference>
<evidence type="ECO:0000313" key="2">
    <source>
        <dbReference type="Proteomes" id="UP000621516"/>
    </source>
</evidence>
<dbReference type="RefSeq" id="WP_188223562.1">
    <property type="nucleotide sequence ID" value="NZ_JACVXD010000004.1"/>
</dbReference>
<dbReference type="Gene3D" id="2.30.320.10">
    <property type="entry name" value="YwqG-like"/>
    <property type="match status" value="1"/>
</dbReference>
<dbReference type="Proteomes" id="UP000621516">
    <property type="component" value="Unassembled WGS sequence"/>
</dbReference>
<gene>
    <name evidence="1" type="ORF">ICJ85_09530</name>
</gene>
<dbReference type="InterPro" id="IPR015315">
    <property type="entry name" value="DUF1963"/>
</dbReference>
<comment type="caution">
    <text evidence="1">The sequence shown here is derived from an EMBL/GenBank/DDBJ whole genome shotgun (WGS) entry which is preliminary data.</text>
</comment>
<evidence type="ECO:0000313" key="1">
    <source>
        <dbReference type="EMBL" id="MBD0824263.1"/>
    </source>
</evidence>
<keyword evidence="2" id="KW-1185">Reference proteome</keyword>
<dbReference type="SUPFAM" id="SSF103032">
    <property type="entry name" value="Hypothetical protein YwqG"/>
    <property type="match status" value="1"/>
</dbReference>
<proteinExistence type="predicted"/>
<reference evidence="1 2" key="1">
    <citation type="journal article" date="2018" name="J. Microbiol.">
        <title>Aestuariibaculum marinum sp. nov., a marine bacterium isolated from seawater in South Korea.</title>
        <authorList>
            <person name="Choi J."/>
            <person name="Lee D."/>
            <person name="Jang J.H."/>
            <person name="Cha S."/>
            <person name="Seo T."/>
        </authorList>
    </citation>
    <scope>NUCLEOTIDE SEQUENCE [LARGE SCALE GENOMIC DNA]</scope>
    <source>
        <strain evidence="1 2">IP7</strain>
    </source>
</reference>
<sequence>MKSEEIKEKISKDATIFKVGGFRPENTIQESWIGKVSVYRDEETIPTDKNGELMLPLAQIYIPNLPFIHTKLLNTKILTVFISNEYPECLEKMGENWLIREYENLDDIIVKDLSNPKSFIKQFPLKAEMKKDCPIWDGGGLSSEMEDEILELENSGEIESYYDIADFHQYEHKIGGFPSYCQSGIGIDEGFGNGFEFIFQITSDEKINLNIIDSGSLMFAKNDQTNEWSLYYDFY</sequence>
<name>A0A8J6UBK1_9FLAO</name>